<dbReference type="VEuPathDB" id="FungiDB:VP01_5219g2"/>
<reference evidence="2 3" key="1">
    <citation type="submission" date="2015-08" db="EMBL/GenBank/DDBJ databases">
        <title>Next Generation Sequencing and Analysis of the Genome of Puccinia sorghi L Schw, the Causal Agent of Maize Common Rust.</title>
        <authorList>
            <person name="Rochi L."/>
            <person name="Burguener G."/>
            <person name="Darino M."/>
            <person name="Turjanski A."/>
            <person name="Kreff E."/>
            <person name="Dieguez M.J."/>
            <person name="Sacco F."/>
        </authorList>
    </citation>
    <scope>NUCLEOTIDE SEQUENCE [LARGE SCALE GENOMIC DNA]</scope>
    <source>
        <strain evidence="2 3">RO10H11247</strain>
    </source>
</reference>
<proteinExistence type="predicted"/>
<evidence type="ECO:0000256" key="1">
    <source>
        <dbReference type="SAM" id="MobiDB-lite"/>
    </source>
</evidence>
<feature type="region of interest" description="Disordered" evidence="1">
    <location>
        <begin position="176"/>
        <end position="244"/>
    </location>
</feature>
<accession>A0A0L6UKM7</accession>
<protein>
    <submittedName>
        <fullName evidence="2">Uncharacterized protein</fullName>
    </submittedName>
</protein>
<dbReference type="Proteomes" id="UP000037035">
    <property type="component" value="Unassembled WGS sequence"/>
</dbReference>
<feature type="compositionally biased region" description="Basic residues" evidence="1">
    <location>
        <begin position="224"/>
        <end position="238"/>
    </location>
</feature>
<dbReference type="EMBL" id="LAVV01010408">
    <property type="protein sequence ID" value="KNZ49089.1"/>
    <property type="molecule type" value="Genomic_DNA"/>
</dbReference>
<feature type="compositionally biased region" description="Acidic residues" evidence="1">
    <location>
        <begin position="176"/>
        <end position="187"/>
    </location>
</feature>
<organism evidence="2 3">
    <name type="scientific">Puccinia sorghi</name>
    <dbReference type="NCBI Taxonomy" id="27349"/>
    <lineage>
        <taxon>Eukaryota</taxon>
        <taxon>Fungi</taxon>
        <taxon>Dikarya</taxon>
        <taxon>Basidiomycota</taxon>
        <taxon>Pucciniomycotina</taxon>
        <taxon>Pucciniomycetes</taxon>
        <taxon>Pucciniales</taxon>
        <taxon>Pucciniaceae</taxon>
        <taxon>Puccinia</taxon>
    </lineage>
</organism>
<gene>
    <name evidence="2" type="ORF">VP01_5219g2</name>
</gene>
<evidence type="ECO:0000313" key="2">
    <source>
        <dbReference type="EMBL" id="KNZ49089.1"/>
    </source>
</evidence>
<feature type="compositionally biased region" description="Polar residues" evidence="1">
    <location>
        <begin position="214"/>
        <end position="223"/>
    </location>
</feature>
<dbReference type="AlphaFoldDB" id="A0A0L6UKM7"/>
<comment type="caution">
    <text evidence="2">The sequence shown here is derived from an EMBL/GenBank/DDBJ whole genome shotgun (WGS) entry which is preliminary data.</text>
</comment>
<sequence length="257" mass="29995">MALVKLEDYQMAFHNIKKPSIRVPSFQTLLCRKVKTRPEKRWINLYSLQPSRKKSHGPILKTHIFKGYAPLLNDLNCFVQDLSLKLVAWHHKGIFFVEPIVNSLEKHGLQRKIRLELPWDYDTMHIKCFCHKMVFFLNAGLNKLVLEAPTPPKLKKYFLEAVPYLNNLKHIAEEEEEEYVVDEEGSDNEVNTYEIGEGEEDMSEEDNDDKDGNDSTNCASQQSNKKRKSGTNRKKSKKLHELTQNYSQNLFHSLTFL</sequence>
<feature type="compositionally biased region" description="Acidic residues" evidence="1">
    <location>
        <begin position="196"/>
        <end position="211"/>
    </location>
</feature>
<evidence type="ECO:0000313" key="3">
    <source>
        <dbReference type="Proteomes" id="UP000037035"/>
    </source>
</evidence>
<keyword evidence="3" id="KW-1185">Reference proteome</keyword>
<name>A0A0L6UKM7_9BASI</name>